<dbReference type="GO" id="GO:0005975">
    <property type="term" value="P:carbohydrate metabolic process"/>
    <property type="evidence" value="ECO:0007669"/>
    <property type="project" value="UniProtKB-ARBA"/>
</dbReference>
<sequence>MSPFPSKAGRFSRRPLSLRTKRLALGSSLVLTVVGMNAPAAVSFAQQQYHAYEIAQPAYKAKYGSWSTLVLPQQFRVNAIHASLLRTGKVLIIAGSGNDSDNFKAGTFKTLLWDPVRNSYKLIPTPADMFCGGHSQLPDGKLLVAGGTLRYEVLGAAVTTAGGTMQVFNEDPNKARTVPKGTVFTAPDGRRYLSDDTLVLGPAQKVRVTDRKAPGGFRTVVRHTQQAVFVLAAKAGQGQNVKAQTRFQISGLVGNDANTLYGMTGNINMGDQNFEGIKASYEFDPVSEQYELVDPMQYARWYPTLAPLADGKVVAVSGLDDTGSILNGQNEIFDPATKKWTPGPNRYFATYPALFLTANDKLFYSGSNAGYGDPKKGRTPGLWDLRTNTFQVVPGLTRPDLTETSSSVLLPPAQSQKVMFLGGGAPGESAVSTDRTAIADLATADPHFVPGPNLPGGDTRYLNSVVLPDDTVLTTGGSSDYRGKRGSDILKADVYHPDTNTFTPAADPTVGRDYHSEALLLPDGRVVTLGSNPLFGNKQDVGPQFFEQRIEIYTPAYLYQQGARPSVTGGPQDLRLGETARFSTSAAGDIASARLMRPSSVTHATDVQQRSIALPLTRAADGSGVSVTIPQSSGLVPPGWYMLFVVNKAGVPSVARWVQVS</sequence>
<dbReference type="SUPFAM" id="SSF81296">
    <property type="entry name" value="E set domains"/>
    <property type="match status" value="1"/>
</dbReference>
<dbReference type="InterPro" id="IPR013783">
    <property type="entry name" value="Ig-like_fold"/>
</dbReference>
<dbReference type="STRING" id="235985.SAMN05414137_110145"/>
<name>A0A1H7RI23_STRJI</name>
<dbReference type="InterPro" id="IPR037293">
    <property type="entry name" value="Gal_Oxidase_central_sf"/>
</dbReference>
<dbReference type="Proteomes" id="UP000183015">
    <property type="component" value="Unassembled WGS sequence"/>
</dbReference>
<dbReference type="PANTHER" id="PTHR32208">
    <property type="entry name" value="SECRETED PROTEIN-RELATED"/>
    <property type="match status" value="1"/>
</dbReference>
<dbReference type="InterPro" id="IPR049305">
    <property type="entry name" value="GlxA-like_b-barrel"/>
</dbReference>
<dbReference type="Pfam" id="PF21110">
    <property type="entry name" value="GlxA"/>
    <property type="match status" value="1"/>
</dbReference>
<dbReference type="eggNOG" id="COG3055">
    <property type="taxonomic scope" value="Bacteria"/>
</dbReference>
<organism evidence="3 4">
    <name type="scientific">Streptacidiphilus jiangxiensis</name>
    <dbReference type="NCBI Taxonomy" id="235985"/>
    <lineage>
        <taxon>Bacteria</taxon>
        <taxon>Bacillati</taxon>
        <taxon>Actinomycetota</taxon>
        <taxon>Actinomycetes</taxon>
        <taxon>Kitasatosporales</taxon>
        <taxon>Streptomycetaceae</taxon>
        <taxon>Streptacidiphilus</taxon>
    </lineage>
</organism>
<dbReference type="InterPro" id="IPR014756">
    <property type="entry name" value="Ig_E-set"/>
</dbReference>
<protein>
    <submittedName>
        <fullName evidence="3">Uncharacterized protein</fullName>
    </submittedName>
</protein>
<feature type="domain" description="GlxA-like beta barrel" evidence="2">
    <location>
        <begin position="161"/>
        <end position="265"/>
    </location>
</feature>
<proteinExistence type="predicted"/>
<dbReference type="AlphaFoldDB" id="A0A1H7RI23"/>
<keyword evidence="4" id="KW-1185">Reference proteome</keyword>
<dbReference type="SUPFAM" id="SSF50965">
    <property type="entry name" value="Galactose oxidase, central domain"/>
    <property type="match status" value="2"/>
</dbReference>
<dbReference type="Gene3D" id="2.130.10.80">
    <property type="entry name" value="Galactose oxidase/kelch, beta-propeller"/>
    <property type="match status" value="2"/>
</dbReference>
<evidence type="ECO:0000313" key="3">
    <source>
        <dbReference type="EMBL" id="SEL59833.1"/>
    </source>
</evidence>
<dbReference type="InterPro" id="IPR011043">
    <property type="entry name" value="Gal_Oxase/kelch_b-propeller"/>
</dbReference>
<dbReference type="Gene3D" id="2.60.40.10">
    <property type="entry name" value="Immunoglobulins"/>
    <property type="match status" value="1"/>
</dbReference>
<dbReference type="Pfam" id="PF09118">
    <property type="entry name" value="GO-like_E_set"/>
    <property type="match status" value="1"/>
</dbReference>
<accession>A0A1H7RI23</accession>
<feature type="domain" description="Galactose oxidase-like Early set" evidence="1">
    <location>
        <begin position="564"/>
        <end position="660"/>
    </location>
</feature>
<gene>
    <name evidence="3" type="ORF">SAMN05414137_110145</name>
</gene>
<dbReference type="PANTHER" id="PTHR32208:SF21">
    <property type="entry name" value="LOW QUALITY PROTEIN: ALDEHYDE OXIDASE GLOX-LIKE"/>
    <property type="match status" value="1"/>
</dbReference>
<evidence type="ECO:0000259" key="2">
    <source>
        <dbReference type="Pfam" id="PF21110"/>
    </source>
</evidence>
<evidence type="ECO:0000259" key="1">
    <source>
        <dbReference type="Pfam" id="PF09118"/>
    </source>
</evidence>
<dbReference type="EMBL" id="FOAZ01000010">
    <property type="protein sequence ID" value="SEL59833.1"/>
    <property type="molecule type" value="Genomic_DNA"/>
</dbReference>
<dbReference type="InterPro" id="IPR015202">
    <property type="entry name" value="GO-like_E_set"/>
</dbReference>
<evidence type="ECO:0000313" key="4">
    <source>
        <dbReference type="Proteomes" id="UP000183015"/>
    </source>
</evidence>
<dbReference type="CDD" id="cd02851">
    <property type="entry name" value="E_set_GO_C"/>
    <property type="match status" value="1"/>
</dbReference>
<reference evidence="4" key="1">
    <citation type="submission" date="2016-10" db="EMBL/GenBank/DDBJ databases">
        <authorList>
            <person name="Varghese N."/>
        </authorList>
    </citation>
    <scope>NUCLEOTIDE SEQUENCE [LARGE SCALE GENOMIC DNA]</scope>
    <source>
        <strain evidence="4">DSM 45096 / BCRC 16803 / CGMCC 4.1857 / CIP 109030 / JCM 12277 / KCTC 19219 / NBRC 100920 / 33214</strain>
    </source>
</reference>